<sequence length="83" mass="9729">MKTRPQMREEHAYPAKGLSFTCQCVPFLLRCFPATNNTRLVFSSRLALCEEQRLLLSVSLWPASFLFRVSCVCLHYRMFVFFS</sequence>
<protein>
    <submittedName>
        <fullName evidence="1">Uncharacterized protein</fullName>
    </submittedName>
</protein>
<accession>A0A5B7D6B1</accession>
<dbReference type="AlphaFoldDB" id="A0A5B7D6B1"/>
<dbReference type="Proteomes" id="UP000324222">
    <property type="component" value="Unassembled WGS sequence"/>
</dbReference>
<keyword evidence="2" id="KW-1185">Reference proteome</keyword>
<reference evidence="1 2" key="1">
    <citation type="submission" date="2019-05" db="EMBL/GenBank/DDBJ databases">
        <title>Another draft genome of Portunus trituberculatus and its Hox gene families provides insights of decapod evolution.</title>
        <authorList>
            <person name="Jeong J.-H."/>
            <person name="Song I."/>
            <person name="Kim S."/>
            <person name="Choi T."/>
            <person name="Kim D."/>
            <person name="Ryu S."/>
            <person name="Kim W."/>
        </authorList>
    </citation>
    <scope>NUCLEOTIDE SEQUENCE [LARGE SCALE GENOMIC DNA]</scope>
    <source>
        <tissue evidence="1">Muscle</tissue>
    </source>
</reference>
<evidence type="ECO:0000313" key="2">
    <source>
        <dbReference type="Proteomes" id="UP000324222"/>
    </source>
</evidence>
<organism evidence="1 2">
    <name type="scientific">Portunus trituberculatus</name>
    <name type="common">Swimming crab</name>
    <name type="synonym">Neptunus trituberculatus</name>
    <dbReference type="NCBI Taxonomy" id="210409"/>
    <lineage>
        <taxon>Eukaryota</taxon>
        <taxon>Metazoa</taxon>
        <taxon>Ecdysozoa</taxon>
        <taxon>Arthropoda</taxon>
        <taxon>Crustacea</taxon>
        <taxon>Multicrustacea</taxon>
        <taxon>Malacostraca</taxon>
        <taxon>Eumalacostraca</taxon>
        <taxon>Eucarida</taxon>
        <taxon>Decapoda</taxon>
        <taxon>Pleocyemata</taxon>
        <taxon>Brachyura</taxon>
        <taxon>Eubrachyura</taxon>
        <taxon>Portunoidea</taxon>
        <taxon>Portunidae</taxon>
        <taxon>Portuninae</taxon>
        <taxon>Portunus</taxon>
    </lineage>
</organism>
<dbReference type="EMBL" id="VSRR010000539">
    <property type="protein sequence ID" value="MPC16808.1"/>
    <property type="molecule type" value="Genomic_DNA"/>
</dbReference>
<evidence type="ECO:0000313" key="1">
    <source>
        <dbReference type="EMBL" id="MPC16808.1"/>
    </source>
</evidence>
<gene>
    <name evidence="1" type="ORF">E2C01_009645</name>
</gene>
<comment type="caution">
    <text evidence="1">The sequence shown here is derived from an EMBL/GenBank/DDBJ whole genome shotgun (WGS) entry which is preliminary data.</text>
</comment>
<name>A0A5B7D6B1_PORTR</name>
<proteinExistence type="predicted"/>